<comment type="caution">
    <text evidence="1">The sequence shown here is derived from an EMBL/GenBank/DDBJ whole genome shotgun (WGS) entry which is preliminary data.</text>
</comment>
<keyword evidence="2" id="KW-1185">Reference proteome</keyword>
<name>A0ABY3MCK3_9FLAO</name>
<dbReference type="Proteomes" id="UP000323621">
    <property type="component" value="Unassembled WGS sequence"/>
</dbReference>
<evidence type="ECO:0000313" key="2">
    <source>
        <dbReference type="Proteomes" id="UP000323621"/>
    </source>
</evidence>
<dbReference type="RefSeq" id="WP_148380536.1">
    <property type="nucleotide sequence ID" value="NZ_VSKN01000004.1"/>
</dbReference>
<protein>
    <submittedName>
        <fullName evidence="1">Uncharacterized protein</fullName>
    </submittedName>
</protein>
<sequence length="359" mass="43096">MRFINRYRGFLKEDGFDTVNRELFYLMLEKEVLFEIHSLKGIYRNVDADKFTLLYEGKYYYLNQDILRDLYIIIENTLDSRVYSRIIYEKINEIEKKAFAKTTEKEKLKTLQKQREKIVKSIDCIKSFKQFIKNYDNPTFDFNRDWTDQDVFCWVCNIMYNLEQDEKTIIKYLTNSKISFNKTSDEKDSLLSIAHPINIQWKNFIKTKKILDFIDREINKNKIEKTTPVKFNRKGDAALYEVLFIDVLRKEKKESHYSDKKMPTYLNLLTKNFNKEIELQLDELKALVHLSEKEYLSFNYSELGRKINMITETNEENLRKAAVIILKKPNKKLTKIQEKYFADHQAIVTNIQDMIRKVG</sequence>
<gene>
    <name evidence="1" type="ORF">ES677_04415</name>
</gene>
<evidence type="ECO:0000313" key="1">
    <source>
        <dbReference type="EMBL" id="TYC15591.1"/>
    </source>
</evidence>
<accession>A0ABY3MCK3</accession>
<organism evidence="1 2">
    <name type="scientific">Bizionia gelidisalsuginis</name>
    <dbReference type="NCBI Taxonomy" id="291188"/>
    <lineage>
        <taxon>Bacteria</taxon>
        <taxon>Pseudomonadati</taxon>
        <taxon>Bacteroidota</taxon>
        <taxon>Flavobacteriia</taxon>
        <taxon>Flavobacteriales</taxon>
        <taxon>Flavobacteriaceae</taxon>
        <taxon>Bizionia</taxon>
    </lineage>
</organism>
<dbReference type="EMBL" id="VSKN01000004">
    <property type="protein sequence ID" value="TYC15591.1"/>
    <property type="molecule type" value="Genomic_DNA"/>
</dbReference>
<proteinExistence type="predicted"/>
<reference evidence="1 2" key="1">
    <citation type="submission" date="2019-08" db="EMBL/GenBank/DDBJ databases">
        <title>Genomes of Antarctic Bizionia species.</title>
        <authorList>
            <person name="Bowman J.P."/>
        </authorList>
    </citation>
    <scope>NUCLEOTIDE SEQUENCE [LARGE SCALE GENOMIC DNA]</scope>
    <source>
        <strain evidence="1 2">IC164</strain>
    </source>
</reference>